<evidence type="ECO:0000259" key="2">
    <source>
        <dbReference type="Pfam" id="PF08719"/>
    </source>
</evidence>
<accession>A0A915HR82</accession>
<dbReference type="Proteomes" id="UP000887565">
    <property type="component" value="Unplaced"/>
</dbReference>
<dbReference type="CDD" id="cd15457">
    <property type="entry name" value="NADAR"/>
    <property type="match status" value="1"/>
</dbReference>
<name>A0A915HR82_ROMCU</name>
<keyword evidence="3" id="KW-1185">Reference proteome</keyword>
<organism evidence="3 4">
    <name type="scientific">Romanomermis culicivorax</name>
    <name type="common">Nematode worm</name>
    <dbReference type="NCBI Taxonomy" id="13658"/>
    <lineage>
        <taxon>Eukaryota</taxon>
        <taxon>Metazoa</taxon>
        <taxon>Ecdysozoa</taxon>
        <taxon>Nematoda</taxon>
        <taxon>Enoplea</taxon>
        <taxon>Dorylaimia</taxon>
        <taxon>Mermithida</taxon>
        <taxon>Mermithoidea</taxon>
        <taxon>Mermithidae</taxon>
        <taxon>Romanomermis</taxon>
    </lineage>
</organism>
<dbReference type="WBParaSite" id="nRc.2.0.1.t03950-RA">
    <property type="protein sequence ID" value="nRc.2.0.1.t03950-RA"/>
    <property type="gene ID" value="nRc.2.0.1.g03950"/>
</dbReference>
<feature type="compositionally biased region" description="Basic and acidic residues" evidence="1">
    <location>
        <begin position="1"/>
        <end position="12"/>
    </location>
</feature>
<dbReference type="InterPro" id="IPR037238">
    <property type="entry name" value="YbiA-like_sf"/>
</dbReference>
<evidence type="ECO:0000313" key="3">
    <source>
        <dbReference type="Proteomes" id="UP000887565"/>
    </source>
</evidence>
<evidence type="ECO:0000256" key="1">
    <source>
        <dbReference type="SAM" id="MobiDB-lite"/>
    </source>
</evidence>
<dbReference type="AlphaFoldDB" id="A0A915HR82"/>
<dbReference type="InterPro" id="IPR012816">
    <property type="entry name" value="NADAR"/>
</dbReference>
<dbReference type="SUPFAM" id="SSF143990">
    <property type="entry name" value="YbiA-like"/>
    <property type="match status" value="1"/>
</dbReference>
<evidence type="ECO:0000313" key="4">
    <source>
        <dbReference type="WBParaSite" id="nRc.2.0.1.t03950-RA"/>
    </source>
</evidence>
<feature type="region of interest" description="Disordered" evidence="1">
    <location>
        <begin position="1"/>
        <end position="33"/>
    </location>
</feature>
<proteinExistence type="predicted"/>
<sequence>MEKQPPTDRWDAASEVSNEEDSESNKENVEDDEVICPEQPDKALEMPIKIFNTQMTLELPRQRSNTLTACQDEIADQILNTKNAAIAKRLGDKVAWDTARLGLWHDWAHKTLFEADAHKYEQNPELRAKFFGTSPSLLVEANAYNKYWGCGLAPEDLDINHPDAYPDKNLVLWDKPLETAKRIEAKTNYM</sequence>
<dbReference type="Pfam" id="PF08719">
    <property type="entry name" value="NADAR"/>
    <property type="match status" value="1"/>
</dbReference>
<feature type="domain" description="NADAR" evidence="2">
    <location>
        <begin position="70"/>
        <end position="156"/>
    </location>
</feature>
<protein>
    <submittedName>
        <fullName evidence="4">NADAR domain-containing protein</fullName>
    </submittedName>
</protein>
<dbReference type="Gene3D" id="1.10.357.40">
    <property type="entry name" value="YbiA-like"/>
    <property type="match status" value="1"/>
</dbReference>
<reference evidence="4" key="1">
    <citation type="submission" date="2022-11" db="UniProtKB">
        <authorList>
            <consortium name="WormBaseParasite"/>
        </authorList>
    </citation>
    <scope>IDENTIFICATION</scope>
</reference>